<keyword evidence="2" id="KW-1185">Reference proteome</keyword>
<gene>
    <name evidence="1" type="ordered locus">MK1266</name>
</gene>
<organism evidence="1 2">
    <name type="scientific">Methanopyrus kandleri (strain AV19 / DSM 6324 / JCM 9639 / NBRC 100938)</name>
    <dbReference type="NCBI Taxonomy" id="190192"/>
    <lineage>
        <taxon>Archaea</taxon>
        <taxon>Methanobacteriati</taxon>
        <taxon>Methanobacteriota</taxon>
        <taxon>Methanomada group</taxon>
        <taxon>Methanopyri</taxon>
        <taxon>Methanopyrales</taxon>
        <taxon>Methanopyraceae</taxon>
        <taxon>Methanopyrus</taxon>
    </lineage>
</organism>
<proteinExistence type="predicted"/>
<protein>
    <submittedName>
        <fullName evidence="1">Uncharacterized protein specific for M.kandleri, MK-37 family</fullName>
    </submittedName>
</protein>
<dbReference type="EMBL" id="AE009439">
    <property type="protein sequence ID" value="AAM02479.1"/>
    <property type="molecule type" value="Genomic_DNA"/>
</dbReference>
<dbReference type="HOGENOM" id="CLU_631081_0_0_2"/>
<evidence type="ECO:0000313" key="1">
    <source>
        <dbReference type="EMBL" id="AAM02479.1"/>
    </source>
</evidence>
<reference evidence="1 2" key="1">
    <citation type="journal article" date="2002" name="Proc. Natl. Acad. Sci. U.S.A.">
        <title>The complete genome of hyperthermophile Methanopyrus kandleri AV19 and monophyly of archaeal methanogens.</title>
        <authorList>
            <person name="Slesarev A.I."/>
            <person name="Mezhevaya K.V."/>
            <person name="Makarova K.S."/>
            <person name="Polushin N.N."/>
            <person name="Shcherbinina O.V."/>
            <person name="Shakhova V.V."/>
            <person name="Belova G.I."/>
            <person name="Aravind L."/>
            <person name="Natale D.A."/>
            <person name="Rogozin I.B."/>
            <person name="Tatusov R.L."/>
            <person name="Wolf Y.I."/>
            <person name="Stetter K.O."/>
            <person name="Malykh A.G."/>
            <person name="Koonin E.V."/>
            <person name="Kozyavkin S.A."/>
        </authorList>
    </citation>
    <scope>NUCLEOTIDE SEQUENCE [LARGE SCALE GENOMIC DNA]</scope>
    <source>
        <strain evidence="2">AV19 / DSM 6324 / JCM 9639 / NBRC 100938</strain>
    </source>
</reference>
<dbReference type="EnsemblBacteria" id="AAM02479">
    <property type="protein sequence ID" value="AAM02479"/>
    <property type="gene ID" value="MK1266"/>
</dbReference>
<name>Q8TVX2_METKA</name>
<accession>Q8TVX2</accession>
<dbReference type="InParanoid" id="Q8TVX2"/>
<sequence length="434" mass="48523">MSPGGVPVPERVPLSPTEEFYDRVKSYVERRMSDLGLEPPEDNESLLYDEKYGHFWTFNGFGRELWSDLSAVWILIVLPSNGLLSENIFELEEQPSTGKVLRDEVERVGRGLLERESKRHFSDYFLGELEVFKEASQHVKRFVLDEPNFEVAVNLWIAGAALASQDGTPRIAIQAISSIDTEVSEFPVGVPSYPLGYILQGCGITASVLCLTAHAMVNRGVEEDQLLEYLSDTPYGEKVRIICASWVEGTYKEVIKECLEGLKDGLNRLLRKGRGLNMRDLGIDDPEEFAHEVLRKLADVIANISAVFETVHREPERIVHTLLSVDEEIRLGDKIIPPEEYDPNGTNMYRLEKTFESIDAEKFVEDAMKTVGKLVGGSKGEDVAETATKLATEAVKQGLNIISESGGDRKGRSTLGELIESVVKEVMGDDRKRK</sequence>
<dbReference type="PaxDb" id="190192-MK1266"/>
<dbReference type="KEGG" id="mka:MK1266"/>
<dbReference type="Proteomes" id="UP000001826">
    <property type="component" value="Chromosome"/>
</dbReference>
<dbReference type="AlphaFoldDB" id="Q8TVX2"/>
<evidence type="ECO:0000313" key="2">
    <source>
        <dbReference type="Proteomes" id="UP000001826"/>
    </source>
</evidence>
<dbReference type="STRING" id="190192.MK1266"/>